<keyword evidence="1" id="KW-0812">Transmembrane</keyword>
<keyword evidence="1" id="KW-0472">Membrane</keyword>
<evidence type="ECO:0000313" key="2">
    <source>
        <dbReference type="EMBL" id="AYW49740.1"/>
    </source>
</evidence>
<accession>A0A3G5FHD2</accession>
<keyword evidence="1" id="KW-1133">Transmembrane helix</keyword>
<name>A0A3G5FHD2_TETHA</name>
<evidence type="ECO:0000313" key="3">
    <source>
        <dbReference type="Proteomes" id="UP000280475"/>
    </source>
</evidence>
<proteinExistence type="predicted"/>
<sequence>MFESHSKISETLITVASIAFLVNIFISVLSYVNNENMTSILIIIVSVMALLINFFVWRKSKKITRA</sequence>
<dbReference type="EMBL" id="CP027768">
    <property type="protein sequence ID" value="AYW49740.1"/>
    <property type="molecule type" value="Genomic_DNA"/>
</dbReference>
<protein>
    <submittedName>
        <fullName evidence="2">Uncharacterized protein</fullName>
    </submittedName>
</protein>
<feature type="transmembrane region" description="Helical" evidence="1">
    <location>
        <begin position="38"/>
        <end position="57"/>
    </location>
</feature>
<feature type="transmembrane region" description="Helical" evidence="1">
    <location>
        <begin position="12"/>
        <end position="32"/>
    </location>
</feature>
<organism evidence="2 3">
    <name type="scientific">Tetragenococcus halophilus</name>
    <name type="common">Pediococcus halophilus</name>
    <dbReference type="NCBI Taxonomy" id="51669"/>
    <lineage>
        <taxon>Bacteria</taxon>
        <taxon>Bacillati</taxon>
        <taxon>Bacillota</taxon>
        <taxon>Bacilli</taxon>
        <taxon>Lactobacillales</taxon>
        <taxon>Enterococcaceae</taxon>
        <taxon>Tetragenococcus</taxon>
    </lineage>
</organism>
<reference evidence="2 3" key="1">
    <citation type="journal article" date="2012" name="Int. J. Syst. Evol. Microbiol.">
        <title>Characterization of Tetragenococcus strains from sugar thick juice reveals a novel species, Tetragenococcus osmophilus sp. nov., and divides Tetragenococcus halophilus into two subspecies, T. halophilus subsp. halophilus subsp. nov. and T. halophilus subsp. flandriensis subsp. nov.</title>
        <authorList>
            <person name="Juste A."/>
            <person name="Van Trappen S."/>
            <person name="Verreth C."/>
            <person name="Cleenwerck I."/>
            <person name="De Vos P."/>
            <person name="Lievens B."/>
            <person name="Willems K.A."/>
        </authorList>
    </citation>
    <scope>NUCLEOTIDE SEQUENCE [LARGE SCALE GENOMIC DNA]</scope>
    <source>
        <strain evidence="2 3">LMG 26042</strain>
    </source>
</reference>
<dbReference type="AlphaFoldDB" id="A0A3G5FHD2"/>
<dbReference type="Proteomes" id="UP000280475">
    <property type="component" value="Chromosome"/>
</dbReference>
<gene>
    <name evidence="2" type="ORF">C7H83_04185</name>
</gene>
<evidence type="ECO:0000256" key="1">
    <source>
        <dbReference type="SAM" id="Phobius"/>
    </source>
</evidence>